<organism evidence="6 7">
    <name type="scientific">Trichonephila clavata</name>
    <name type="common">Joro spider</name>
    <name type="synonym">Nephila clavata</name>
    <dbReference type="NCBI Taxonomy" id="2740835"/>
    <lineage>
        <taxon>Eukaryota</taxon>
        <taxon>Metazoa</taxon>
        <taxon>Ecdysozoa</taxon>
        <taxon>Arthropoda</taxon>
        <taxon>Chelicerata</taxon>
        <taxon>Arachnida</taxon>
        <taxon>Araneae</taxon>
        <taxon>Araneomorphae</taxon>
        <taxon>Entelegynae</taxon>
        <taxon>Araneoidea</taxon>
        <taxon>Nephilidae</taxon>
        <taxon>Trichonephila</taxon>
    </lineage>
</organism>
<dbReference type="EMBL" id="BMAO01003848">
    <property type="protein sequence ID" value="GFQ90619.1"/>
    <property type="molecule type" value="Genomic_DNA"/>
</dbReference>
<dbReference type="PROSITE" id="PS51211">
    <property type="entry name" value="VITELLOGENIN"/>
    <property type="match status" value="1"/>
</dbReference>
<dbReference type="InterPro" id="IPR015816">
    <property type="entry name" value="Vitellinogen_b-sht_N"/>
</dbReference>
<evidence type="ECO:0000259" key="5">
    <source>
        <dbReference type="PROSITE" id="PS51211"/>
    </source>
</evidence>
<proteinExistence type="predicted"/>
<feature type="domain" description="Vitellogenin" evidence="5">
    <location>
        <begin position="24"/>
        <end position="369"/>
    </location>
</feature>
<evidence type="ECO:0000313" key="6">
    <source>
        <dbReference type="EMBL" id="GFQ90619.1"/>
    </source>
</evidence>
<keyword evidence="2" id="KW-0758">Storage protein</keyword>
<dbReference type="AlphaFoldDB" id="A0A8X6KZ41"/>
<dbReference type="SUPFAM" id="SSF56968">
    <property type="entry name" value="Lipovitellin-phosvitin complex, beta-sheet shell regions"/>
    <property type="match status" value="1"/>
</dbReference>
<dbReference type="InterPro" id="IPR015819">
    <property type="entry name" value="Lipid_transp_b-sht_shell"/>
</dbReference>
<comment type="caution">
    <text evidence="3">Lacks conserved residue(s) required for the propagation of feature annotation.</text>
</comment>
<feature type="signal peptide" evidence="4">
    <location>
        <begin position="1"/>
        <end position="18"/>
    </location>
</feature>
<reference evidence="6" key="1">
    <citation type="submission" date="2020-07" db="EMBL/GenBank/DDBJ databases">
        <title>Multicomponent nature underlies the extraordinary mechanical properties of spider dragline silk.</title>
        <authorList>
            <person name="Kono N."/>
            <person name="Nakamura H."/>
            <person name="Mori M."/>
            <person name="Yoshida Y."/>
            <person name="Ohtoshi R."/>
            <person name="Malay A.D."/>
            <person name="Moran D.A.P."/>
            <person name="Tomita M."/>
            <person name="Numata K."/>
            <person name="Arakawa K."/>
        </authorList>
    </citation>
    <scope>NUCLEOTIDE SEQUENCE</scope>
</reference>
<dbReference type="Gene3D" id="2.30.230.10">
    <property type="entry name" value="Lipovitellin, beta-sheet shell regions, chain A"/>
    <property type="match status" value="1"/>
</dbReference>
<evidence type="ECO:0000256" key="3">
    <source>
        <dbReference type="PROSITE-ProRule" id="PRU00557"/>
    </source>
</evidence>
<evidence type="ECO:0000256" key="1">
    <source>
        <dbReference type="ARBA" id="ARBA00022729"/>
    </source>
</evidence>
<feature type="chain" id="PRO_5036442954" evidence="4">
    <location>
        <begin position="19"/>
        <end position="369"/>
    </location>
</feature>
<comment type="caution">
    <text evidence="6">The sequence shown here is derived from an EMBL/GenBank/DDBJ whole genome shotgun (WGS) entry which is preliminary data.</text>
</comment>
<evidence type="ECO:0000256" key="4">
    <source>
        <dbReference type="SAM" id="SignalP"/>
    </source>
</evidence>
<accession>A0A8X6KZ41</accession>
<dbReference type="InterPro" id="IPR001747">
    <property type="entry name" value="Vitellogenin_N"/>
</dbReference>
<name>A0A8X6KZ41_TRICU</name>
<dbReference type="PANTHER" id="PTHR23345:SF15">
    <property type="entry name" value="VITELLOGENIN 1-RELATED"/>
    <property type="match status" value="1"/>
</dbReference>
<dbReference type="Pfam" id="PF01347">
    <property type="entry name" value="Vitellogenin_N"/>
    <property type="match status" value="1"/>
</dbReference>
<dbReference type="InterPro" id="IPR050733">
    <property type="entry name" value="Vitellogenin/Apolipophorin"/>
</dbReference>
<gene>
    <name evidence="6" type="primary">APOB</name>
    <name evidence="6" type="ORF">TNCT_212221</name>
</gene>
<keyword evidence="7" id="KW-1185">Reference proteome</keyword>
<dbReference type="OrthoDB" id="6435993at2759"/>
<dbReference type="PANTHER" id="PTHR23345">
    <property type="entry name" value="VITELLOGENIN-RELATED"/>
    <property type="match status" value="1"/>
</dbReference>
<dbReference type="Proteomes" id="UP000887116">
    <property type="component" value="Unassembled WGS sequence"/>
</dbReference>
<evidence type="ECO:0000313" key="7">
    <source>
        <dbReference type="Proteomes" id="UP000887116"/>
    </source>
</evidence>
<sequence>MRSWYYLLLFAGHVFSDACPPLDHESVLQPGYDYSYRLESGASTQDEHKISVQCEVSISHSDGCFYLLRLHSCFLNASQNADHRPLSELSKYPILFSLVNGEIPEIYTDEKDPMYCVNIKRSVLSAFVFKLSYVTRTVRELRTDIQGTCPLTSATFDKAKGSVRTTKDIRRCVFPTHRAPRNKDLVQSISNSTVECEYGVNTESKRLEKVDCKERHAIQLEPFTTASVQSNILLTYVGSSHQTERKVFSSLSRKTHIIFESEVIQNPPLDTSRSLPAAKKMLSELVEHSMVEIKLSTIPQFRDFVHWIKSSSDLMPLLEVVERCSYLTGPVACTPLVKVSTSLTGNNLFYMNFSSYLFELRQIRKFKKM</sequence>
<protein>
    <submittedName>
        <fullName evidence="6">Apolipoprotein B-100</fullName>
    </submittedName>
</protein>
<keyword evidence="1 4" id="KW-0732">Signal</keyword>
<evidence type="ECO:0000256" key="2">
    <source>
        <dbReference type="ARBA" id="ARBA00022761"/>
    </source>
</evidence>
<dbReference type="GO" id="GO:0005319">
    <property type="term" value="F:lipid transporter activity"/>
    <property type="evidence" value="ECO:0007669"/>
    <property type="project" value="InterPro"/>
</dbReference>